<dbReference type="Proteomes" id="UP001430356">
    <property type="component" value="Unassembled WGS sequence"/>
</dbReference>
<protein>
    <submittedName>
        <fullName evidence="2">Uncharacterized protein</fullName>
    </submittedName>
</protein>
<feature type="region of interest" description="Disordered" evidence="1">
    <location>
        <begin position="38"/>
        <end position="77"/>
    </location>
</feature>
<name>A0AAW0EXL7_9TRYP</name>
<comment type="caution">
    <text evidence="2">The sequence shown here is derived from an EMBL/GenBank/DDBJ whole genome shotgun (WGS) entry which is preliminary data.</text>
</comment>
<dbReference type="AlphaFoldDB" id="A0AAW0EXL7"/>
<accession>A0AAW0EXL7</accession>
<proteinExistence type="predicted"/>
<reference evidence="2 3" key="1">
    <citation type="journal article" date="2021" name="MBio">
        <title>A New Model Trypanosomatid, Novymonas esmeraldas: Genomic Perception of Its 'Candidatus Pandoraea novymonadis' Endosymbiont.</title>
        <authorList>
            <person name="Zakharova A."/>
            <person name="Saura A."/>
            <person name="Butenko A."/>
            <person name="Podesvova L."/>
            <person name="Warmusova S."/>
            <person name="Kostygov A.Y."/>
            <person name="Nenarokova A."/>
            <person name="Lukes J."/>
            <person name="Opperdoes F.R."/>
            <person name="Yurchenko V."/>
        </authorList>
    </citation>
    <scope>NUCLEOTIDE SEQUENCE [LARGE SCALE GENOMIC DNA]</scope>
    <source>
        <strain evidence="2 3">E262AT.01</strain>
    </source>
</reference>
<keyword evidence="3" id="KW-1185">Reference proteome</keyword>
<dbReference type="EMBL" id="JAECZO010000173">
    <property type="protein sequence ID" value="KAK7198763.1"/>
    <property type="molecule type" value="Genomic_DNA"/>
</dbReference>
<organism evidence="2 3">
    <name type="scientific">Novymonas esmeraldas</name>
    <dbReference type="NCBI Taxonomy" id="1808958"/>
    <lineage>
        <taxon>Eukaryota</taxon>
        <taxon>Discoba</taxon>
        <taxon>Euglenozoa</taxon>
        <taxon>Kinetoplastea</taxon>
        <taxon>Metakinetoplastina</taxon>
        <taxon>Trypanosomatida</taxon>
        <taxon>Trypanosomatidae</taxon>
        <taxon>Novymonas</taxon>
    </lineage>
</organism>
<evidence type="ECO:0000313" key="3">
    <source>
        <dbReference type="Proteomes" id="UP001430356"/>
    </source>
</evidence>
<sequence>MPIAKPNGAVRRRHHPPARLSAGHVCAAAARAALKLSRAAGPMASTSAPKAEPVRSTRSAGAPNSMARPWSMTSTAS</sequence>
<evidence type="ECO:0000256" key="1">
    <source>
        <dbReference type="SAM" id="MobiDB-lite"/>
    </source>
</evidence>
<feature type="region of interest" description="Disordered" evidence="1">
    <location>
        <begin position="1"/>
        <end position="21"/>
    </location>
</feature>
<gene>
    <name evidence="2" type="ORF">NESM_000841300</name>
</gene>
<evidence type="ECO:0000313" key="2">
    <source>
        <dbReference type="EMBL" id="KAK7198763.1"/>
    </source>
</evidence>